<evidence type="ECO:0000313" key="2">
    <source>
        <dbReference type="EnsemblProtists" id="HpaP814182"/>
    </source>
</evidence>
<reference evidence="2" key="2">
    <citation type="submission" date="2015-06" db="UniProtKB">
        <authorList>
            <consortium name="EnsemblProtists"/>
        </authorList>
    </citation>
    <scope>IDENTIFICATION</scope>
    <source>
        <strain evidence="2">Emoy2</strain>
    </source>
</reference>
<dbReference type="AlphaFoldDB" id="M4C512"/>
<dbReference type="EnsemblProtists" id="HpaT814182">
    <property type="protein sequence ID" value="HpaP814182"/>
    <property type="gene ID" value="HpaG814182"/>
</dbReference>
<feature type="compositionally biased region" description="Basic and acidic residues" evidence="1">
    <location>
        <begin position="1"/>
        <end position="10"/>
    </location>
</feature>
<protein>
    <submittedName>
        <fullName evidence="2">Uncharacterized protein</fullName>
    </submittedName>
</protein>
<name>M4C512_HYAAE</name>
<accession>M4C512</accession>
<reference evidence="3" key="1">
    <citation type="journal article" date="2010" name="Science">
        <title>Signatures of adaptation to obligate biotrophy in the Hyaloperonospora arabidopsidis genome.</title>
        <authorList>
            <person name="Baxter L."/>
            <person name="Tripathy S."/>
            <person name="Ishaque N."/>
            <person name="Boot N."/>
            <person name="Cabral A."/>
            <person name="Kemen E."/>
            <person name="Thines M."/>
            <person name="Ah-Fong A."/>
            <person name="Anderson R."/>
            <person name="Badejoko W."/>
            <person name="Bittner-Eddy P."/>
            <person name="Boore J.L."/>
            <person name="Chibucos M.C."/>
            <person name="Coates M."/>
            <person name="Dehal P."/>
            <person name="Delehaunty K."/>
            <person name="Dong S."/>
            <person name="Downton P."/>
            <person name="Dumas B."/>
            <person name="Fabro G."/>
            <person name="Fronick C."/>
            <person name="Fuerstenberg S.I."/>
            <person name="Fulton L."/>
            <person name="Gaulin E."/>
            <person name="Govers F."/>
            <person name="Hughes L."/>
            <person name="Humphray S."/>
            <person name="Jiang R.H."/>
            <person name="Judelson H."/>
            <person name="Kamoun S."/>
            <person name="Kyung K."/>
            <person name="Meijer H."/>
            <person name="Minx P."/>
            <person name="Morris P."/>
            <person name="Nelson J."/>
            <person name="Phuntumart V."/>
            <person name="Qutob D."/>
            <person name="Rehmany A."/>
            <person name="Rougon-Cardoso A."/>
            <person name="Ryden P."/>
            <person name="Torto-Alalibo T."/>
            <person name="Studholme D."/>
            <person name="Wang Y."/>
            <person name="Win J."/>
            <person name="Wood J."/>
            <person name="Clifton S.W."/>
            <person name="Rogers J."/>
            <person name="Van den Ackerveken G."/>
            <person name="Jones J.D."/>
            <person name="McDowell J.M."/>
            <person name="Beynon J."/>
            <person name="Tyler B.M."/>
        </authorList>
    </citation>
    <scope>NUCLEOTIDE SEQUENCE [LARGE SCALE GENOMIC DNA]</scope>
    <source>
        <strain evidence="3">Emoy2</strain>
    </source>
</reference>
<dbReference type="VEuPathDB" id="FungiDB:HpaG814182"/>
<dbReference type="HOGENOM" id="CLU_1800176_0_0_1"/>
<proteinExistence type="predicted"/>
<evidence type="ECO:0000313" key="3">
    <source>
        <dbReference type="Proteomes" id="UP000011713"/>
    </source>
</evidence>
<dbReference type="InParanoid" id="M4C512"/>
<keyword evidence="3" id="KW-1185">Reference proteome</keyword>
<sequence length="144" mass="16159">MKPSVRESDGVVRSTKQLSKPMSLRTDDIPGDNHSAVLTLQDPKTHSFFQYGMLNQSLSLCIELLGSIFSRLDRFRKILLIDACDSLVTQSNCEVHIWGCADADWFCHRNTIMLEKHGVDPCASRTRSKRSKVGGWFGCPGPLF</sequence>
<organism evidence="2 3">
    <name type="scientific">Hyaloperonospora arabidopsidis (strain Emoy2)</name>
    <name type="common">Downy mildew agent</name>
    <name type="synonym">Peronospora arabidopsidis</name>
    <dbReference type="NCBI Taxonomy" id="559515"/>
    <lineage>
        <taxon>Eukaryota</taxon>
        <taxon>Sar</taxon>
        <taxon>Stramenopiles</taxon>
        <taxon>Oomycota</taxon>
        <taxon>Peronosporomycetes</taxon>
        <taxon>Peronosporales</taxon>
        <taxon>Peronosporaceae</taxon>
        <taxon>Hyaloperonospora</taxon>
    </lineage>
</organism>
<dbReference type="Proteomes" id="UP000011713">
    <property type="component" value="Unassembled WGS sequence"/>
</dbReference>
<feature type="region of interest" description="Disordered" evidence="1">
    <location>
        <begin position="1"/>
        <end position="25"/>
    </location>
</feature>
<evidence type="ECO:0000256" key="1">
    <source>
        <dbReference type="SAM" id="MobiDB-lite"/>
    </source>
</evidence>
<dbReference type="EMBL" id="JH598288">
    <property type="status" value="NOT_ANNOTATED_CDS"/>
    <property type="molecule type" value="Genomic_DNA"/>
</dbReference>